<feature type="compositionally biased region" description="Polar residues" evidence="1">
    <location>
        <begin position="111"/>
        <end position="121"/>
    </location>
</feature>
<dbReference type="AlphaFoldDB" id="A0A8X7SVB1"/>
<evidence type="ECO:0000256" key="1">
    <source>
        <dbReference type="SAM" id="MobiDB-lite"/>
    </source>
</evidence>
<dbReference type="Proteomes" id="UP000077684">
    <property type="component" value="Unassembled WGS sequence"/>
</dbReference>
<reference evidence="2" key="1">
    <citation type="submission" date="2016-04" db="EMBL/GenBank/DDBJ databases">
        <authorList>
            <person name="Nguyen H.D."/>
            <person name="Samba Siva P."/>
            <person name="Cullis J."/>
            <person name="Levesque C.A."/>
            <person name="Hambleton S."/>
        </authorList>
    </citation>
    <scope>NUCLEOTIDE SEQUENCE</scope>
    <source>
        <strain evidence="2">DAOMC 236426</strain>
    </source>
</reference>
<accession>A0A8X7SVB1</accession>
<keyword evidence="3" id="KW-1185">Reference proteome</keyword>
<proteinExistence type="predicted"/>
<organism evidence="2 3">
    <name type="scientific">Tilletia controversa</name>
    <name type="common">dwarf bunt fungus</name>
    <dbReference type="NCBI Taxonomy" id="13291"/>
    <lineage>
        <taxon>Eukaryota</taxon>
        <taxon>Fungi</taxon>
        <taxon>Dikarya</taxon>
        <taxon>Basidiomycota</taxon>
        <taxon>Ustilaginomycotina</taxon>
        <taxon>Exobasidiomycetes</taxon>
        <taxon>Tilletiales</taxon>
        <taxon>Tilletiaceae</taxon>
        <taxon>Tilletia</taxon>
    </lineage>
</organism>
<feature type="region of interest" description="Disordered" evidence="1">
    <location>
        <begin position="92"/>
        <end position="160"/>
    </location>
</feature>
<name>A0A8X7SVB1_9BASI</name>
<evidence type="ECO:0000313" key="2">
    <source>
        <dbReference type="EMBL" id="KAE8244986.1"/>
    </source>
</evidence>
<sequence length="160" mass="16577">MPAPRTLVAFEAIWESMSEEGMIEASVCRIATIDNAPQALLAALKIGQPSGENKVARLRQLRTSVKAVPAQATTSTSTSATTPLTATISVAAPPTATTSVAAPPTALPANEVNTPCKQATISMEPPAAPKTDRNKATAAITEPPPSPSPIVQTRKRVRAD</sequence>
<dbReference type="EMBL" id="LWDE02000775">
    <property type="protein sequence ID" value="KAE8244986.1"/>
    <property type="molecule type" value="Genomic_DNA"/>
</dbReference>
<evidence type="ECO:0000313" key="3">
    <source>
        <dbReference type="Proteomes" id="UP000077684"/>
    </source>
</evidence>
<reference evidence="2" key="2">
    <citation type="journal article" date="2019" name="IMA Fungus">
        <title>Genome sequencing and comparison of five Tilletia species to identify candidate genes for the detection of regulated species infecting wheat.</title>
        <authorList>
            <person name="Nguyen H.D.T."/>
            <person name="Sultana T."/>
            <person name="Kesanakurti P."/>
            <person name="Hambleton S."/>
        </authorList>
    </citation>
    <scope>NUCLEOTIDE SEQUENCE</scope>
    <source>
        <strain evidence="2">DAOMC 236426</strain>
    </source>
</reference>
<comment type="caution">
    <text evidence="2">The sequence shown here is derived from an EMBL/GenBank/DDBJ whole genome shotgun (WGS) entry which is preliminary data.</text>
</comment>
<protein>
    <submittedName>
        <fullName evidence="2">Uncharacterized protein</fullName>
    </submittedName>
</protein>
<feature type="compositionally biased region" description="Low complexity" evidence="1">
    <location>
        <begin position="92"/>
        <end position="109"/>
    </location>
</feature>
<gene>
    <name evidence="2" type="ORF">A4X06_0g5872</name>
</gene>